<reference evidence="10 11" key="1">
    <citation type="submission" date="2019-11" db="EMBL/GenBank/DDBJ databases">
        <title>Genome sequences of 17 halophilic strains isolated from different environments.</title>
        <authorList>
            <person name="Furrow R.E."/>
        </authorList>
    </citation>
    <scope>NUCLEOTIDE SEQUENCE [LARGE SCALE GENOMIC DNA]</scope>
    <source>
        <strain evidence="10 11">SL-4</strain>
    </source>
</reference>
<keyword evidence="6 7" id="KW-0472">Membrane</keyword>
<feature type="transmembrane region" description="Helical" evidence="7">
    <location>
        <begin position="150"/>
        <end position="167"/>
    </location>
</feature>
<evidence type="ECO:0000259" key="9">
    <source>
        <dbReference type="Pfam" id="PF06750"/>
    </source>
</evidence>
<dbReference type="InterPro" id="IPR010627">
    <property type="entry name" value="Prepilin_pept_A24_N"/>
</dbReference>
<feature type="transmembrane region" description="Helical" evidence="7">
    <location>
        <begin position="6"/>
        <end position="27"/>
    </location>
</feature>
<dbReference type="GO" id="GO:0004190">
    <property type="term" value="F:aspartic-type endopeptidase activity"/>
    <property type="evidence" value="ECO:0007669"/>
    <property type="project" value="InterPro"/>
</dbReference>
<dbReference type="RefSeq" id="WP_160915466.1">
    <property type="nucleotide sequence ID" value="NZ_WMFA01000007.1"/>
</dbReference>
<feature type="transmembrane region" description="Helical" evidence="7">
    <location>
        <begin position="100"/>
        <end position="120"/>
    </location>
</feature>
<evidence type="ECO:0000256" key="1">
    <source>
        <dbReference type="ARBA" id="ARBA00004651"/>
    </source>
</evidence>
<dbReference type="EMBL" id="WMFA01000007">
    <property type="protein sequence ID" value="MYL72194.1"/>
    <property type="molecule type" value="Genomic_DNA"/>
</dbReference>
<dbReference type="Proteomes" id="UP000450457">
    <property type="component" value="Unassembled WGS sequence"/>
</dbReference>
<dbReference type="InterPro" id="IPR050882">
    <property type="entry name" value="Prepilin_peptidase/N-MTase"/>
</dbReference>
<evidence type="ECO:0000256" key="2">
    <source>
        <dbReference type="ARBA" id="ARBA00005801"/>
    </source>
</evidence>
<feature type="transmembrane region" description="Helical" evidence="7">
    <location>
        <begin position="222"/>
        <end position="243"/>
    </location>
</feature>
<evidence type="ECO:0000256" key="4">
    <source>
        <dbReference type="ARBA" id="ARBA00022692"/>
    </source>
</evidence>
<dbReference type="PANTHER" id="PTHR30487:SF0">
    <property type="entry name" value="PREPILIN LEADER PEPTIDASE_N-METHYLTRANSFERASE-RELATED"/>
    <property type="match status" value="1"/>
</dbReference>
<feature type="domain" description="Prepilin peptidase A24 N-terminal" evidence="9">
    <location>
        <begin position="11"/>
        <end position="93"/>
    </location>
</feature>
<dbReference type="InterPro" id="IPR000045">
    <property type="entry name" value="Prepilin_IV_endopep_pep"/>
</dbReference>
<dbReference type="GO" id="GO:0005886">
    <property type="term" value="C:plasma membrane"/>
    <property type="evidence" value="ECO:0007669"/>
    <property type="project" value="UniProtKB-SubCell"/>
</dbReference>
<evidence type="ECO:0000256" key="5">
    <source>
        <dbReference type="ARBA" id="ARBA00022989"/>
    </source>
</evidence>
<dbReference type="Gene3D" id="1.20.120.1220">
    <property type="match status" value="1"/>
</dbReference>
<comment type="similarity">
    <text evidence="2">Belongs to the peptidase A24 family.</text>
</comment>
<comment type="subcellular location">
    <subcellularLocation>
        <location evidence="1">Cell membrane</location>
        <topology evidence="1">Multi-pass membrane protein</topology>
    </subcellularLocation>
</comment>
<dbReference type="GO" id="GO:0006465">
    <property type="term" value="P:signal peptide processing"/>
    <property type="evidence" value="ECO:0007669"/>
    <property type="project" value="TreeGrafter"/>
</dbReference>
<dbReference type="Pfam" id="PF06750">
    <property type="entry name" value="A24_N_bact"/>
    <property type="match status" value="1"/>
</dbReference>
<sequence length="262" mass="28706">MELLQALNIFVTGIILGSFLNVVGLRLPKNIPFTTSRSACPHCTTPLQERDLIPLFSYLISKGKCRHCQLSISITYPLIELITGFLFLLAYINLGLSLEFAGAILLISLAVVVTVSDINYMLIPNKLLLFFAPSFIIFRTLHPLQPWYDSIYGALAGFGIIFVIIVLSKGGMGAGDMKLLGTLGILLGLKLTLLTLFLATLIGTVVSLTLLSFKVIGRKDPFPFGPSIVMAAVISYLFGFDLLQFYFETFFLGGGETIVSFF</sequence>
<protein>
    <submittedName>
        <fullName evidence="10">Prepilin peptidase</fullName>
    </submittedName>
</protein>
<keyword evidence="5 7" id="KW-1133">Transmembrane helix</keyword>
<dbReference type="Pfam" id="PF01478">
    <property type="entry name" value="Peptidase_A24"/>
    <property type="match status" value="1"/>
</dbReference>
<gene>
    <name evidence="10" type="ORF">GLW00_15215</name>
</gene>
<evidence type="ECO:0000256" key="7">
    <source>
        <dbReference type="SAM" id="Phobius"/>
    </source>
</evidence>
<dbReference type="AlphaFoldDB" id="A0A845FEJ6"/>
<evidence type="ECO:0000256" key="3">
    <source>
        <dbReference type="ARBA" id="ARBA00022475"/>
    </source>
</evidence>
<organism evidence="10 11">
    <name type="scientific">Halobacillus litoralis</name>
    <dbReference type="NCBI Taxonomy" id="45668"/>
    <lineage>
        <taxon>Bacteria</taxon>
        <taxon>Bacillati</taxon>
        <taxon>Bacillota</taxon>
        <taxon>Bacilli</taxon>
        <taxon>Bacillales</taxon>
        <taxon>Bacillaceae</taxon>
        <taxon>Halobacillus</taxon>
    </lineage>
</organism>
<evidence type="ECO:0000259" key="8">
    <source>
        <dbReference type="Pfam" id="PF01478"/>
    </source>
</evidence>
<keyword evidence="3" id="KW-1003">Cell membrane</keyword>
<feature type="transmembrane region" description="Helical" evidence="7">
    <location>
        <begin position="74"/>
        <end position="94"/>
    </location>
</feature>
<name>A0A845FEJ6_9BACI</name>
<evidence type="ECO:0000313" key="11">
    <source>
        <dbReference type="Proteomes" id="UP000450457"/>
    </source>
</evidence>
<feature type="domain" description="Prepilin type IV endopeptidase peptidase" evidence="8">
    <location>
        <begin position="104"/>
        <end position="207"/>
    </location>
</feature>
<keyword evidence="4 7" id="KW-0812">Transmembrane</keyword>
<dbReference type="OrthoDB" id="9789291at2"/>
<evidence type="ECO:0000256" key="6">
    <source>
        <dbReference type="ARBA" id="ARBA00023136"/>
    </source>
</evidence>
<comment type="caution">
    <text evidence="10">The sequence shown here is derived from an EMBL/GenBank/DDBJ whole genome shotgun (WGS) entry which is preliminary data.</text>
</comment>
<dbReference type="PANTHER" id="PTHR30487">
    <property type="entry name" value="TYPE 4 PREPILIN-LIKE PROTEINS LEADER PEPTIDE-PROCESSING ENZYME"/>
    <property type="match status" value="1"/>
</dbReference>
<feature type="transmembrane region" description="Helical" evidence="7">
    <location>
        <begin position="127"/>
        <end position="144"/>
    </location>
</feature>
<accession>A0A845FEJ6</accession>
<dbReference type="GeneID" id="78008358"/>
<evidence type="ECO:0000313" key="10">
    <source>
        <dbReference type="EMBL" id="MYL72194.1"/>
    </source>
</evidence>
<feature type="transmembrane region" description="Helical" evidence="7">
    <location>
        <begin position="179"/>
        <end position="202"/>
    </location>
</feature>
<proteinExistence type="inferred from homology"/>